<feature type="region of interest" description="Disordered" evidence="1">
    <location>
        <begin position="3061"/>
        <end position="3183"/>
    </location>
</feature>
<feature type="compositionally biased region" description="Basic and acidic residues" evidence="1">
    <location>
        <begin position="1641"/>
        <end position="1664"/>
    </location>
</feature>
<dbReference type="eggNOG" id="ENOG502QSTP">
    <property type="taxonomic scope" value="Eukaryota"/>
</dbReference>
<feature type="compositionally biased region" description="Low complexity" evidence="1">
    <location>
        <begin position="3261"/>
        <end position="3271"/>
    </location>
</feature>
<feature type="compositionally biased region" description="Low complexity" evidence="1">
    <location>
        <begin position="242"/>
        <end position="259"/>
    </location>
</feature>
<dbReference type="InterPro" id="IPR045852">
    <property type="entry name" value="UNC80_central"/>
</dbReference>
<proteinExistence type="predicted"/>
<evidence type="ECO:0000259" key="4">
    <source>
        <dbReference type="Pfam" id="PF19424"/>
    </source>
</evidence>
<dbReference type="GO" id="GO:0034703">
    <property type="term" value="C:cation channel complex"/>
    <property type="evidence" value="ECO:0007669"/>
    <property type="project" value="TreeGrafter"/>
</dbReference>
<feature type="region of interest" description="Disordered" evidence="1">
    <location>
        <begin position="2541"/>
        <end position="2566"/>
    </location>
</feature>
<feature type="region of interest" description="Disordered" evidence="1">
    <location>
        <begin position="1097"/>
        <end position="1119"/>
    </location>
</feature>
<evidence type="ECO:0000313" key="8">
    <source>
        <dbReference type="Proteomes" id="UP000009046"/>
    </source>
</evidence>
<dbReference type="GO" id="GO:0055080">
    <property type="term" value="P:monoatomic cation homeostasis"/>
    <property type="evidence" value="ECO:0007669"/>
    <property type="project" value="TreeGrafter"/>
</dbReference>
<feature type="region of interest" description="Disordered" evidence="1">
    <location>
        <begin position="238"/>
        <end position="261"/>
    </location>
</feature>
<feature type="compositionally biased region" description="Polar residues" evidence="1">
    <location>
        <begin position="3174"/>
        <end position="3183"/>
    </location>
</feature>
<dbReference type="STRING" id="121224.E0VJG7"/>
<feature type="compositionally biased region" description="Polar residues" evidence="1">
    <location>
        <begin position="3063"/>
        <end position="3097"/>
    </location>
</feature>
<dbReference type="Proteomes" id="UP000009046">
    <property type="component" value="Unassembled WGS sequence"/>
</dbReference>
<dbReference type="HOGENOM" id="CLU_000495_1_0_1"/>
<feature type="region of interest" description="Disordered" evidence="1">
    <location>
        <begin position="3204"/>
        <end position="3271"/>
    </location>
</feature>
<dbReference type="EMBL" id="AAZO01002837">
    <property type="status" value="NOT_ANNOTATED_CDS"/>
    <property type="molecule type" value="Genomic_DNA"/>
</dbReference>
<feature type="domain" description="Protein UNC80 central region" evidence="4">
    <location>
        <begin position="1199"/>
        <end position="1938"/>
    </location>
</feature>
<evidence type="ECO:0000313" key="6">
    <source>
        <dbReference type="EMBL" id="EEB13523.1"/>
    </source>
</evidence>
<reference evidence="7" key="3">
    <citation type="submission" date="2021-02" db="UniProtKB">
        <authorList>
            <consortium name="EnsemblMetazoa"/>
        </authorList>
    </citation>
    <scope>IDENTIFICATION</scope>
    <source>
        <strain evidence="7">USDA</strain>
    </source>
</reference>
<feature type="region of interest" description="Disordered" evidence="1">
    <location>
        <begin position="1457"/>
        <end position="1584"/>
    </location>
</feature>
<dbReference type="InterPro" id="IPR031542">
    <property type="entry name" value="UNC80_N"/>
</dbReference>
<dbReference type="EMBL" id="AAZO01002838">
    <property type="status" value="NOT_ANNOTATED_CDS"/>
    <property type="molecule type" value="Genomic_DNA"/>
</dbReference>
<dbReference type="GO" id="GO:0030424">
    <property type="term" value="C:axon"/>
    <property type="evidence" value="ECO:0007669"/>
    <property type="project" value="TreeGrafter"/>
</dbReference>
<feature type="compositionally biased region" description="Polar residues" evidence="1">
    <location>
        <begin position="1465"/>
        <end position="1474"/>
    </location>
</feature>
<dbReference type="InterPro" id="IPR016024">
    <property type="entry name" value="ARM-type_fold"/>
</dbReference>
<feature type="region of interest" description="Disordered" evidence="1">
    <location>
        <begin position="1638"/>
        <end position="1685"/>
    </location>
</feature>
<feature type="domain" description="Protein UNC80 C-terminal" evidence="5">
    <location>
        <begin position="1955"/>
        <end position="3021"/>
    </location>
</feature>
<feature type="compositionally biased region" description="Basic residues" evidence="1">
    <location>
        <begin position="3155"/>
        <end position="3171"/>
    </location>
</feature>
<evidence type="ECO:0000259" key="5">
    <source>
        <dbReference type="Pfam" id="PF20262"/>
    </source>
</evidence>
<dbReference type="InParanoid" id="E0VJG7"/>
<dbReference type="PANTHER" id="PTHR31781:SF1">
    <property type="entry name" value="PROTEIN UNC-80 HOMOLOG"/>
    <property type="match status" value="1"/>
</dbReference>
<sequence length="3363" mass="380343">MWKNSEKTERNSLSDDNLQDQALPLPIQIFLWRQISPFIRPKLGKLHEASCMSFEKILVQNIQYGLSPSLTDAVSSVPRWRLIQAAFPHVMHCTATLLQNRKDTNMQNLGATESKMLYTLHWILLTAAEECADADHENGIFQSSPFYYLFSIPAITLFIYLFAPIYHHLKESDFQTYRLENGLKMWQALWDYKHPDIPCFTAHVKPKPRMLSNKSMKGNHFQFGDVFMGRQQSTDDGLIYGESPQSQSASASFSSEQFSGTPAQIHVRVEPIKITEEEGNWVSSPKDTVFPETIPEESSSTEEEHVADPSIFHLSMSKSVSSKSALMIEQVTALSGSDIKQGKNKITMQKMGSSTDKESVSSKGQQGSLSKLHNNVSLHYSDVHAATFLDVAVLRCLFISQWPEEGVYWALQFYYHRLREISEETNIQQLPRKRSNSLPIPKIEVSFYQSPELRKKDTNKDFIEVPEVKDVSRLAESPYFNWKQGDDSVSHARRASEKCTSKKKMKMADLRAFVETKLLSKSEKTLEKIGSEEPKAFLLQQDYHHSLDIGEDHLSRPSSALAKIFEHRPDFKPLALGTLVKGKSMPSLRYIGDHDKHGKSGKILEGHSHTITNPIITVTEHTPTPSPDFLKRQLSAESQTDENSLQSRQQIFSQERKHSLTRSQTDSNITYACDDFIEAPGASYYVTKEGDIDIQVVLKAVHFAALRDNMCCTLRVCEVIFNLLELLIDMGVLKQNPNLSELSIFGNKNNFGKTDKESCNSSEHEEIREEISVVKNPEEKHYTSHEFILNTVLSVYKHLGCPHGCGDGQRGPPADFLRSQGQTILTKLQRFNSKKFTKFLRNYVRNQSLTEIIEFFHSYVGFCVDPSSLLSPLNQKRSSSKSPEVITQGYSTNFGAGLKGGGSRGVEGQIMTSVFKTLVSRLVKSLKELKTQENMPLYCDIRQLMTYIKEAHGGVFRRVALSGLIDSASRFNKKPNNIQTARVLRHVSPTDVEDQTDGPGSSFYLDEKGQKKLIFKKKSTSSACAGVLEAEGSEEGCKSQSPLGNAKKKHQAILTPRQSEKNLSISEISKTLKGEKNTKFIPKIGNLVSWFKKEHGKSESADSHDDNETIHDGGTLPRDQTLHYNLMGKSSSKGSSGDLKQALQKTRKRVEDQLKRNFGFRKGKRKDGSIEDTSGAYLSRKSSLDYGDSSREADFIIFRERKLVPLLPVLNGMMRFSFLLETCQPGSVPDQHLLAAILDLPHAPIVAKAAFLLECAFFVHNCNKGQWPTWMKLNFPIFRPSMPNQARVPTSGMRRTHILQRSSGKLFYQWAEAVSGRLEQMLQKDRLLIPDVVSMVTEESRQKELLIEDEEEDFLDEASVNLYGNECPIALRMIACILLLEITAFLRETYQALPKSRTSGKDRPPPWERMYSKEANRRWSMALSSMGHSQTSAQSLQSIACDKDTAGQAERKISFVLHEPDNESEGSSNTTVTIQKKKGNRASSIQPQGRPFLLRRGTATNATGSFKRRSLKLRRGTKEGESDFKRTDSIQSKRKVSSLSDKSDNSEPGPAGEASGEESPGILSDDQPPESPSDSNETDDTSKNMPWMRVVVQFAHSFNFFCSHQSFCHPFCYRRHMRACERLMKAVRKVYGEESNLLKTMGDESGEKQQDNKKDKSGKGRKVSDQTSIQASPIRRKDSVGKKDNKCKDFDHDLEKNEVIRNCEKKEMIPEKTKESLPILKYLKTQVKNVFHAPLSILVKGAVLLSEDLFIDVIPVAWELLLESDQEVAAVAASLFILCSVRAPNHVSDLVHHALSNQETSTRINAILRFQVLWKLRYQVWPRMEEGAHVTFKVPPPGIEFTLPSPKIGIESLPVVDPPWVPQIQTKVEEVTISQESHRALVTATKTRKKQQTELITLALQAQEDKKRVERENFLITTIPVTVQAAYQPSLFHAIGDDHDEGDEDQAEINQGRNALHHTNAVHSLFPSCLCSAVIQIISLLDDAAVSSDGNAVYEVAYSVIWNCLVEDSALFLRYILERITREKQDQMFKILRHLIRFVPKLPQQAAFALYNYIIGYVMFYVRSSHEEGQQYIGTALSILWMVVHSVHGIMFKDLKQILRKEQCDASILLTANVPSAKKIIVHGPQEQDAGGIPSQFPVQEDTQFCQILRESLDFFGVEESKHKEYFLVDHKTRQIHNPASYVRDFYFFKRSQYPQLELVYMRPDDAFNGLQKQELIHKFVEIGKVLLTWAILKNVDMVVQRVVFLHEELMKLPSFPRKALETDLDLYKKGELGKELLGLDVLHKFMWVRLIARMFEAMAGNFAYSGDIHLLLNVLNGALIIHSEDSCILRYVMATYINAAHNFKNIFSTNGYLLIMPTLLQIYSNHQSNKLVTRTVEYCVKQFYLMNRKPFILQMFGSLSAILDTEEDGQYGDAHKVQAKCLFQLLLSLETPSPDPLNIAELVKEEKPLKAIDFCYHDESEMVTVLDCISLCIMVIAYASDSVRGHQMLIILEAILPYYLQQIQKPGYEKDGKTEKEIIQQLAVAIRTLVHNCEALAKNYNGPQRSSPEHKGSSQRNYSRGPYSPGFEFEDDSHSRYLSDHSRSKLHYEKGEMEDSEMLRNEFRRPRDILLSLVADFHTKCTQRLAEINKKSGYDGKNVEIFDFKSHIRLVDIAHSLLKVAPYDPDTMGCRGLQRYFNDLLPMPEWSNDAMRPALTTILRRLEKTFNKIYKKASIRRHTDWDAAAGLLKGVYEMLSRCPYIVHAQHLKTLINTCQSLILGDASNYDISANEPLVVRILMTMVPPPHFCSTVVRLIVLQILLMGENYSLEQVCGNTIFPNKKKTESMLMNLIIPLCMRVGSGRKDALQMRPQDISFALTVVLHSMCPPATLTAQNIKSLSEMRSGSLAVGKETKKPVRLPQSTYQVSFLALKIIMVCFENDLTNEWHRIAKTVKDVGKIIDLGSVFWNFLDFVSSQRTPLFVLLLPFINQKVSSPPLNDQQRHMQFVIREKLKGHSLPITKCRSALLIDLAHEIKELKEELENGKIEDARGVDLLNISNSQSGDISVIGLTRHQQRPSLIGNLFTSGGVETNSKHAQNTNDLPMKPVQSQRNSVSSVTEKKPEESVTTDENTEKTSKQETVTTKGESSVTSFSPGSPNDDSSGETTEKQNVPRLQRSKAQSRKTLRLRKREKQSYSTPATPIQITPQAQKILLEHLKEAKFKEIFTKDEKQERHRENTKKTPTDKGNGDKSSPSCGFSNERKKPEDKASRSNERSYQSQAQQNFPPNNVFKNNNLLKTELSVDDDTSAVSQTSSTSGYRESCSIITMTMESPTLPHPSSITTTSPDSSLTSIDGDETAVLARSSSSQHSLMMLFETKDEDTLI</sequence>
<organism>
    <name type="scientific">Pediculus humanus subsp. corporis</name>
    <name type="common">Body louse</name>
    <dbReference type="NCBI Taxonomy" id="121224"/>
    <lineage>
        <taxon>Eukaryota</taxon>
        <taxon>Metazoa</taxon>
        <taxon>Ecdysozoa</taxon>
        <taxon>Arthropoda</taxon>
        <taxon>Hexapoda</taxon>
        <taxon>Insecta</taxon>
        <taxon>Pterygota</taxon>
        <taxon>Neoptera</taxon>
        <taxon>Paraneoptera</taxon>
        <taxon>Psocodea</taxon>
        <taxon>Troctomorpha</taxon>
        <taxon>Phthiraptera</taxon>
        <taxon>Anoplura</taxon>
        <taxon>Pediculidae</taxon>
        <taxon>Pediculus</taxon>
    </lineage>
</organism>
<dbReference type="SUPFAM" id="SSF48371">
    <property type="entry name" value="ARM repeat"/>
    <property type="match status" value="1"/>
</dbReference>
<feature type="region of interest" description="Disordered" evidence="1">
    <location>
        <begin position="281"/>
        <end position="305"/>
    </location>
</feature>
<accession>E0VJG7</accession>
<feature type="compositionally biased region" description="Polar residues" evidence="1">
    <location>
        <begin position="3118"/>
        <end position="3144"/>
    </location>
</feature>
<feature type="transmembrane region" description="Helical" evidence="2">
    <location>
        <begin position="146"/>
        <end position="166"/>
    </location>
</feature>
<feature type="compositionally biased region" description="Basic residues" evidence="1">
    <location>
        <begin position="1506"/>
        <end position="1515"/>
    </location>
</feature>
<feature type="compositionally biased region" description="Polar residues" evidence="1">
    <location>
        <begin position="3287"/>
        <end position="3301"/>
    </location>
</feature>
<gene>
    <name evidence="7" type="primary">8230796</name>
    <name evidence="6" type="ORF">Phum_PHUM244880</name>
</gene>
<reference evidence="6" key="2">
    <citation type="submission" date="2007-04" db="EMBL/GenBank/DDBJ databases">
        <title>The genome of the human body louse.</title>
        <authorList>
            <consortium name="The Human Body Louse Genome Consortium"/>
            <person name="Kirkness E."/>
            <person name="Walenz B."/>
            <person name="Hass B."/>
            <person name="Bruggner R."/>
            <person name="Strausberg R."/>
        </authorList>
    </citation>
    <scope>NUCLEOTIDE SEQUENCE</scope>
    <source>
        <strain evidence="6">USDA</strain>
    </source>
</reference>
<feature type="compositionally biased region" description="Basic and acidic residues" evidence="1">
    <location>
        <begin position="1675"/>
        <end position="1685"/>
    </location>
</feature>
<dbReference type="PANTHER" id="PTHR31781">
    <property type="entry name" value="UNC80"/>
    <property type="match status" value="1"/>
</dbReference>
<dbReference type="KEGG" id="phu:Phum_PHUM244880"/>
<dbReference type="InterPro" id="IPR046460">
    <property type="entry name" value="UNC80_C"/>
</dbReference>
<dbReference type="Pfam" id="PF15778">
    <property type="entry name" value="UNC80_N"/>
    <property type="match status" value="1"/>
</dbReference>
<evidence type="ECO:0000259" key="3">
    <source>
        <dbReference type="Pfam" id="PF15778"/>
    </source>
</evidence>
<dbReference type="GO" id="GO:0005261">
    <property type="term" value="F:monoatomic cation channel activity"/>
    <property type="evidence" value="ECO:0007669"/>
    <property type="project" value="TreeGrafter"/>
</dbReference>
<feature type="region of interest" description="Disordered" evidence="1">
    <location>
        <begin position="3282"/>
        <end position="3301"/>
    </location>
</feature>
<dbReference type="RefSeq" id="XP_002426261.1">
    <property type="nucleotide sequence ID" value="XM_002426216.1"/>
</dbReference>
<dbReference type="GeneID" id="8230796"/>
<feature type="compositionally biased region" description="Basic and acidic residues" evidence="1">
    <location>
        <begin position="3204"/>
        <end position="3228"/>
    </location>
</feature>
<dbReference type="FunCoup" id="E0VJG7">
    <property type="interactions" value="141"/>
</dbReference>
<feature type="compositionally biased region" description="Basic and acidic residues" evidence="1">
    <location>
        <begin position="1097"/>
        <end position="1111"/>
    </location>
</feature>
<evidence type="ECO:0000256" key="2">
    <source>
        <dbReference type="SAM" id="Phobius"/>
    </source>
</evidence>
<feature type="compositionally biased region" description="Polar residues" evidence="1">
    <location>
        <begin position="635"/>
        <end position="653"/>
    </location>
</feature>
<dbReference type="Pfam" id="PF20262">
    <property type="entry name" value="UNC80_C"/>
    <property type="match status" value="1"/>
</dbReference>
<dbReference type="EnsemblMetazoa" id="PHUM244880-RA">
    <property type="protein sequence ID" value="PHUM244880-PA"/>
    <property type="gene ID" value="PHUM244880"/>
</dbReference>
<feature type="domain" description="Cation channel complex component UNC80 N-terminal" evidence="3">
    <location>
        <begin position="22"/>
        <end position="207"/>
    </location>
</feature>
<dbReference type="EMBL" id="DS235222">
    <property type="protein sequence ID" value="EEB13523.1"/>
    <property type="molecule type" value="Genomic_DNA"/>
</dbReference>
<name>E0VJG7_PEDHC</name>
<feature type="region of interest" description="Disordered" evidence="1">
    <location>
        <begin position="635"/>
        <end position="659"/>
    </location>
</feature>
<dbReference type="OMA" id="GIVNWFR"/>
<dbReference type="CTD" id="8230796"/>
<dbReference type="OrthoDB" id="5584001at2759"/>
<feature type="compositionally biased region" description="Basic and acidic residues" evidence="1">
    <location>
        <begin position="1516"/>
        <end position="1528"/>
    </location>
</feature>
<dbReference type="VEuPathDB" id="VectorBase:PHUM244880"/>
<keyword evidence="2" id="KW-0812">Transmembrane</keyword>
<feature type="compositionally biased region" description="Low complexity" evidence="1">
    <location>
        <begin position="1546"/>
        <end position="1566"/>
    </location>
</feature>
<feature type="region of interest" description="Disordered" evidence="1">
    <location>
        <begin position="349"/>
        <end position="368"/>
    </location>
</feature>
<evidence type="ECO:0000313" key="7">
    <source>
        <dbReference type="EnsemblMetazoa" id="PHUM244880-PA"/>
    </source>
</evidence>
<feature type="compositionally biased region" description="Basic and acidic residues" evidence="1">
    <location>
        <begin position="3239"/>
        <end position="3253"/>
    </location>
</feature>
<keyword evidence="2" id="KW-1133">Transmembrane helix</keyword>
<dbReference type="Pfam" id="PF19424">
    <property type="entry name" value="UNC80"/>
    <property type="match status" value="1"/>
</dbReference>
<evidence type="ECO:0000256" key="1">
    <source>
        <dbReference type="SAM" id="MobiDB-lite"/>
    </source>
</evidence>
<feature type="region of interest" description="Disordered" evidence="1">
    <location>
        <begin position="3311"/>
        <end position="3331"/>
    </location>
</feature>
<reference evidence="6" key="1">
    <citation type="submission" date="2007-04" db="EMBL/GenBank/DDBJ databases">
        <title>Annotation of Pediculus humanus corporis strain USDA.</title>
        <authorList>
            <person name="Kirkness E."/>
            <person name="Hannick L."/>
            <person name="Hass B."/>
            <person name="Bruggner R."/>
            <person name="Lawson D."/>
            <person name="Bidwell S."/>
            <person name="Joardar V."/>
            <person name="Caler E."/>
            <person name="Walenz B."/>
            <person name="Inman J."/>
            <person name="Schobel S."/>
            <person name="Galinsky K."/>
            <person name="Amedeo P."/>
            <person name="Strausberg R."/>
        </authorList>
    </citation>
    <scope>NUCLEOTIDE SEQUENCE</scope>
    <source>
        <strain evidence="6">USDA</strain>
    </source>
</reference>
<keyword evidence="8" id="KW-1185">Reference proteome</keyword>
<protein>
    <submittedName>
        <fullName evidence="6 7">Uncharacterized protein</fullName>
    </submittedName>
</protein>
<keyword evidence="2" id="KW-0472">Membrane</keyword>